<dbReference type="GO" id="GO:0004177">
    <property type="term" value="F:aminopeptidase activity"/>
    <property type="evidence" value="ECO:0007669"/>
    <property type="project" value="UniProtKB-KW"/>
</dbReference>
<feature type="transmembrane region" description="Helical" evidence="1">
    <location>
        <begin position="20"/>
        <end position="41"/>
    </location>
</feature>
<reference evidence="4" key="1">
    <citation type="journal article" date="2019" name="Int. J. Syst. Evol. Microbiol.">
        <title>The Global Catalogue of Microorganisms (GCM) 10K type strain sequencing project: providing services to taxonomists for standard genome sequencing and annotation.</title>
        <authorList>
            <consortium name="The Broad Institute Genomics Platform"/>
            <consortium name="The Broad Institute Genome Sequencing Center for Infectious Disease"/>
            <person name="Wu L."/>
            <person name="Ma J."/>
        </authorList>
    </citation>
    <scope>NUCLEOTIDE SEQUENCE [LARGE SCALE GENOMIC DNA]</scope>
    <source>
        <strain evidence="4">JCM 18401</strain>
    </source>
</reference>
<feature type="domain" description="Peptidase M1 membrane alanine aminopeptidase" evidence="2">
    <location>
        <begin position="859"/>
        <end position="1056"/>
    </location>
</feature>
<keyword evidence="1" id="KW-0472">Membrane</keyword>
<feature type="transmembrane region" description="Helical" evidence="1">
    <location>
        <begin position="312"/>
        <end position="334"/>
    </location>
</feature>
<feature type="transmembrane region" description="Helical" evidence="1">
    <location>
        <begin position="519"/>
        <end position="538"/>
    </location>
</feature>
<keyword evidence="1" id="KW-1133">Transmembrane helix</keyword>
<gene>
    <name evidence="3" type="ORF">GCM10023333_21420</name>
</gene>
<feature type="transmembrane region" description="Helical" evidence="1">
    <location>
        <begin position="559"/>
        <end position="581"/>
    </location>
</feature>
<evidence type="ECO:0000256" key="1">
    <source>
        <dbReference type="SAM" id="Phobius"/>
    </source>
</evidence>
<evidence type="ECO:0000259" key="2">
    <source>
        <dbReference type="Pfam" id="PF01433"/>
    </source>
</evidence>
<evidence type="ECO:0000313" key="3">
    <source>
        <dbReference type="EMBL" id="GAA4887718.1"/>
    </source>
</evidence>
<dbReference type="Pfam" id="PF01433">
    <property type="entry name" value="Peptidase_M1"/>
    <property type="match status" value="1"/>
</dbReference>
<feature type="transmembrane region" description="Helical" evidence="1">
    <location>
        <begin position="437"/>
        <end position="460"/>
    </location>
</feature>
<protein>
    <submittedName>
        <fullName evidence="3">M1 family aminopeptidase</fullName>
    </submittedName>
</protein>
<feature type="transmembrane region" description="Helical" evidence="1">
    <location>
        <begin position="467"/>
        <end position="488"/>
    </location>
</feature>
<dbReference type="SUPFAM" id="SSF55486">
    <property type="entry name" value="Metalloproteases ('zincins'), catalytic domain"/>
    <property type="match status" value="1"/>
</dbReference>
<feature type="transmembrane region" description="Helical" evidence="1">
    <location>
        <begin position="175"/>
        <end position="191"/>
    </location>
</feature>
<keyword evidence="4" id="KW-1185">Reference proteome</keyword>
<sequence>MLSKMIAFEWRYFTRQPSFYITYLMFFLLAFFALASDNVQIGAGGNIHGNSPYAIAQILSTLGIFAMFVVVNFVGTTATRNHAHQMEELLYTKPLIPWQYQLGRFLGSYLVVLVVLSSIPLGILIGSAMPWLDPERLGSTVFSHYVTSFAVLTLPTAFVLSALFFTMAVRFRSMMALYLIAVALLVLYMTTGDLASQPQYRTLAALIDPFGHRALGDVTRYWTSADKNTLQVGFEGLLAYNRLLWLALSTLVLLAFASVFRAPALLSRKARGKVAKVIDVPEFSLSQLQPAAGQPSTARQLWLRTRFEISQVVKTPGFIVLSLLTVALLIMPLLDPRGIYGAANLPLTQSMIDNIFGGTGVMMIIIVSYYVAEIVWRERNGGMGDIIDSLPVANFVFWSAKVLAVSLLVALLFVVGSLTTLIYQLLSGFDQLELSQYAIRLAYFAWLPVVYSAILAFFLQAISPNKFVGLGLFVLYFITTFVLASWGFEHSLWHFSESPFVAYSDMNGYGWSLQAHSWYMAYWGGLSLVLFALGFGLYQRGPMQPLKQRIAQLGYQLGGVGKGAIAVGLALFIGCGSYIGYQTMGVHDYVNSDQRKDLQQRYEEAYRQFEDAPILTIDSVKLDAAIYPSQRMIVASAEFSAHNPGNEPVEKLLVQLPQFSPKAEVLMDGATLIMDDPQLNTAWLTFDVPVQPGERREGRFEVIRHSQGLRQGDQDVALVQNGTFINNADLFPLFGYLSHQELTDKHERRKREMSDTRRAHPLEDNHRYTESFLGRGVEFIDFEARLSTEADQIAIAPGYLEKQWVEGDRAHFHYKMDQPMFHFYSIQSARYAVEKEIHNGVSYEVYYHPAHHWNVARMLEAAKDSVALFSKEFGPYQHKQLRIIEFPGYRSFAQSFANTVPYSEKIGFISDLSDPDKIDPVYYVTAHEVAHQWWGHQAGAANVQGSAVISESLSQYAALLVMEQKYGAQRLRSFLKYELDEYLQSRGHEALEEMPLMRAESQSYIHYQKGSLVMMALKDQIGAERLNANLAAFLQRYHFRNDPYPTTLDLMAYLKQDISADEQRFVDDQFSKISLYDLRAKTAQVEQQPDGQFKVTLTVLASQFEADGQGVETELPLAQSIDIGLFSADPDKLSDAAEPLYLQKHQLVSGENTIELLVPEKPAFAGVDPLVRLIDRDAADNVIKL</sequence>
<feature type="transmembrane region" description="Helical" evidence="1">
    <location>
        <begin position="354"/>
        <end position="372"/>
    </location>
</feature>
<feature type="transmembrane region" description="Helical" evidence="1">
    <location>
        <begin position="144"/>
        <end position="168"/>
    </location>
</feature>
<keyword evidence="3" id="KW-0031">Aminopeptidase</keyword>
<keyword evidence="3" id="KW-0645">Protease</keyword>
<dbReference type="InterPro" id="IPR027268">
    <property type="entry name" value="Peptidase_M4/M1_CTD_sf"/>
</dbReference>
<accession>A0ABP9EXF1</accession>
<comment type="caution">
    <text evidence="3">The sequence shown here is derived from an EMBL/GenBank/DDBJ whole genome shotgun (WGS) entry which is preliminary data.</text>
</comment>
<feature type="transmembrane region" description="Helical" evidence="1">
    <location>
        <begin position="243"/>
        <end position="266"/>
    </location>
</feature>
<dbReference type="Proteomes" id="UP001499988">
    <property type="component" value="Unassembled WGS sequence"/>
</dbReference>
<proteinExistence type="predicted"/>
<name>A0ABP9EXF1_9GAMM</name>
<keyword evidence="3" id="KW-0378">Hydrolase</keyword>
<feature type="transmembrane region" description="Helical" evidence="1">
    <location>
        <begin position="392"/>
        <end position="425"/>
    </location>
</feature>
<organism evidence="3 4">
    <name type="scientific">Ferrimonas pelagia</name>
    <dbReference type="NCBI Taxonomy" id="1177826"/>
    <lineage>
        <taxon>Bacteria</taxon>
        <taxon>Pseudomonadati</taxon>
        <taxon>Pseudomonadota</taxon>
        <taxon>Gammaproteobacteria</taxon>
        <taxon>Alteromonadales</taxon>
        <taxon>Ferrimonadaceae</taxon>
        <taxon>Ferrimonas</taxon>
    </lineage>
</organism>
<feature type="transmembrane region" description="Helical" evidence="1">
    <location>
        <begin position="53"/>
        <end position="74"/>
    </location>
</feature>
<dbReference type="RefSeq" id="WP_345335381.1">
    <property type="nucleotide sequence ID" value="NZ_BAABJZ010000072.1"/>
</dbReference>
<dbReference type="Gene3D" id="1.10.390.10">
    <property type="entry name" value="Neutral Protease Domain 2"/>
    <property type="match status" value="1"/>
</dbReference>
<evidence type="ECO:0000313" key="4">
    <source>
        <dbReference type="Proteomes" id="UP001499988"/>
    </source>
</evidence>
<feature type="transmembrane region" description="Helical" evidence="1">
    <location>
        <begin position="109"/>
        <end position="132"/>
    </location>
</feature>
<dbReference type="InterPro" id="IPR014782">
    <property type="entry name" value="Peptidase_M1_dom"/>
</dbReference>
<keyword evidence="1" id="KW-0812">Transmembrane</keyword>
<dbReference type="EMBL" id="BAABJZ010000072">
    <property type="protein sequence ID" value="GAA4887718.1"/>
    <property type="molecule type" value="Genomic_DNA"/>
</dbReference>